<reference evidence="4" key="1">
    <citation type="journal article" date="2020" name="Cell">
        <title>Large-Scale Comparative Analyses of Tick Genomes Elucidate Their Genetic Diversity and Vector Capacities.</title>
        <authorList>
            <consortium name="Tick Genome and Microbiome Consortium (TIGMIC)"/>
            <person name="Jia N."/>
            <person name="Wang J."/>
            <person name="Shi W."/>
            <person name="Du L."/>
            <person name="Sun Y."/>
            <person name="Zhan W."/>
            <person name="Jiang J.F."/>
            <person name="Wang Q."/>
            <person name="Zhang B."/>
            <person name="Ji P."/>
            <person name="Bell-Sakyi L."/>
            <person name="Cui X.M."/>
            <person name="Yuan T.T."/>
            <person name="Jiang B.G."/>
            <person name="Yang W.F."/>
            <person name="Lam T.T."/>
            <person name="Chang Q.C."/>
            <person name="Ding S.J."/>
            <person name="Wang X.J."/>
            <person name="Zhu J.G."/>
            <person name="Ruan X.D."/>
            <person name="Zhao L."/>
            <person name="Wei J.T."/>
            <person name="Ye R.Z."/>
            <person name="Que T.C."/>
            <person name="Du C.H."/>
            <person name="Zhou Y.H."/>
            <person name="Cheng J.X."/>
            <person name="Dai P.F."/>
            <person name="Guo W.B."/>
            <person name="Han X.H."/>
            <person name="Huang E.J."/>
            <person name="Li L.F."/>
            <person name="Wei W."/>
            <person name="Gao Y.C."/>
            <person name="Liu J.Z."/>
            <person name="Shao H.Z."/>
            <person name="Wang X."/>
            <person name="Wang C.C."/>
            <person name="Yang T.C."/>
            <person name="Huo Q.B."/>
            <person name="Li W."/>
            <person name="Chen H.Y."/>
            <person name="Chen S.E."/>
            <person name="Zhou L.G."/>
            <person name="Ni X.B."/>
            <person name="Tian J.H."/>
            <person name="Sheng Y."/>
            <person name="Liu T."/>
            <person name="Pan Y.S."/>
            <person name="Xia L.Y."/>
            <person name="Li J."/>
            <person name="Zhao F."/>
            <person name="Cao W.C."/>
        </authorList>
    </citation>
    <scope>NUCLEOTIDE SEQUENCE</scope>
    <source>
        <strain evidence="4">Rsan-2018</strain>
    </source>
</reference>
<dbReference type="PANTHER" id="PTHR11783">
    <property type="entry name" value="SULFOTRANSFERASE SULT"/>
    <property type="match status" value="1"/>
</dbReference>
<comment type="caution">
    <text evidence="4">The sequence shown here is derived from an EMBL/GenBank/DDBJ whole genome shotgun (WGS) entry which is preliminary data.</text>
</comment>
<comment type="similarity">
    <text evidence="1">Belongs to the sulfotransferase 1 family.</text>
</comment>
<dbReference type="SUPFAM" id="SSF52540">
    <property type="entry name" value="P-loop containing nucleoside triphosphate hydrolases"/>
    <property type="match status" value="1"/>
</dbReference>
<keyword evidence="5" id="KW-1185">Reference proteome</keyword>
<evidence type="ECO:0000256" key="1">
    <source>
        <dbReference type="ARBA" id="ARBA00005771"/>
    </source>
</evidence>
<feature type="domain" description="Sulfotransferase" evidence="3">
    <location>
        <begin position="33"/>
        <end position="226"/>
    </location>
</feature>
<dbReference type="Gene3D" id="3.40.50.300">
    <property type="entry name" value="P-loop containing nucleotide triphosphate hydrolases"/>
    <property type="match status" value="1"/>
</dbReference>
<reference evidence="4" key="2">
    <citation type="submission" date="2021-09" db="EMBL/GenBank/DDBJ databases">
        <authorList>
            <person name="Jia N."/>
            <person name="Wang J."/>
            <person name="Shi W."/>
            <person name="Du L."/>
            <person name="Sun Y."/>
            <person name="Zhan W."/>
            <person name="Jiang J."/>
            <person name="Wang Q."/>
            <person name="Zhang B."/>
            <person name="Ji P."/>
            <person name="Sakyi L.B."/>
            <person name="Cui X."/>
            <person name="Yuan T."/>
            <person name="Jiang B."/>
            <person name="Yang W."/>
            <person name="Lam T.T.-Y."/>
            <person name="Chang Q."/>
            <person name="Ding S."/>
            <person name="Wang X."/>
            <person name="Zhu J."/>
            <person name="Ruan X."/>
            <person name="Zhao L."/>
            <person name="Wei J."/>
            <person name="Que T."/>
            <person name="Du C."/>
            <person name="Cheng J."/>
            <person name="Dai P."/>
            <person name="Han X."/>
            <person name="Huang E."/>
            <person name="Gao Y."/>
            <person name="Liu J."/>
            <person name="Shao H."/>
            <person name="Ye R."/>
            <person name="Li L."/>
            <person name="Wei W."/>
            <person name="Wang X."/>
            <person name="Wang C."/>
            <person name="Huo Q."/>
            <person name="Li W."/>
            <person name="Guo W."/>
            <person name="Chen H."/>
            <person name="Chen S."/>
            <person name="Zhou L."/>
            <person name="Zhou L."/>
            <person name="Ni X."/>
            <person name="Tian J."/>
            <person name="Zhou Y."/>
            <person name="Sheng Y."/>
            <person name="Liu T."/>
            <person name="Pan Y."/>
            <person name="Xia L."/>
            <person name="Li J."/>
            <person name="Zhao F."/>
            <person name="Cao W."/>
        </authorList>
    </citation>
    <scope>NUCLEOTIDE SEQUENCE</scope>
    <source>
        <strain evidence="4">Rsan-2018</strain>
        <tissue evidence="4">Larvae</tissue>
    </source>
</reference>
<sequence>MEVGQLRFVDGLCIRSFFPEILIKSAMAYSPRPDDVFVVSYPKCGTTWTQYLILSVLTDGEPPTNLEDFMLASPYMEMMGAEAAEKMPRPGLLKTHLPFEKQPYSQQAKYIYVARNPYDVCVSYYYFLKSMTPKRVKDVSFAKFHQLFVSGSVSYGDYFDHLLSWYKHRHDDNVLFLTYEQMKKEPEYWTLKIADFLDGDCADRLREDPVLLKKVLDATMLKKMKEVFNGKMFTVIQRLLNLPPHRAIKSMEVYRSKLAHREPTHEDHGFVRKGVVGDWKAHFTKDQIKKTKAWIARKTVDSDVMQLWQDLRLP</sequence>
<dbReference type="VEuPathDB" id="VectorBase:RSAN_047615"/>
<name>A0A9D4QA46_RHISA</name>
<evidence type="ECO:0000313" key="4">
    <source>
        <dbReference type="EMBL" id="KAH7972562.1"/>
    </source>
</evidence>
<evidence type="ECO:0000256" key="2">
    <source>
        <dbReference type="ARBA" id="ARBA00022679"/>
    </source>
</evidence>
<organism evidence="4 5">
    <name type="scientific">Rhipicephalus sanguineus</name>
    <name type="common">Brown dog tick</name>
    <name type="synonym">Ixodes sanguineus</name>
    <dbReference type="NCBI Taxonomy" id="34632"/>
    <lineage>
        <taxon>Eukaryota</taxon>
        <taxon>Metazoa</taxon>
        <taxon>Ecdysozoa</taxon>
        <taxon>Arthropoda</taxon>
        <taxon>Chelicerata</taxon>
        <taxon>Arachnida</taxon>
        <taxon>Acari</taxon>
        <taxon>Parasitiformes</taxon>
        <taxon>Ixodida</taxon>
        <taxon>Ixodoidea</taxon>
        <taxon>Ixodidae</taxon>
        <taxon>Rhipicephalinae</taxon>
        <taxon>Rhipicephalus</taxon>
        <taxon>Rhipicephalus</taxon>
    </lineage>
</organism>
<feature type="domain" description="Sulfotransferase" evidence="3">
    <location>
        <begin position="249"/>
        <end position="300"/>
    </location>
</feature>
<dbReference type="AlphaFoldDB" id="A0A9D4QA46"/>
<evidence type="ECO:0000259" key="3">
    <source>
        <dbReference type="Pfam" id="PF00685"/>
    </source>
</evidence>
<proteinExistence type="inferred from homology"/>
<dbReference type="InterPro" id="IPR000863">
    <property type="entry name" value="Sulfotransferase_dom"/>
</dbReference>
<evidence type="ECO:0000313" key="5">
    <source>
        <dbReference type="Proteomes" id="UP000821837"/>
    </source>
</evidence>
<dbReference type="InterPro" id="IPR027417">
    <property type="entry name" value="P-loop_NTPase"/>
</dbReference>
<dbReference type="GO" id="GO:0008146">
    <property type="term" value="F:sulfotransferase activity"/>
    <property type="evidence" value="ECO:0007669"/>
    <property type="project" value="InterPro"/>
</dbReference>
<protein>
    <recommendedName>
        <fullName evidence="3">Sulfotransferase domain-containing protein</fullName>
    </recommendedName>
</protein>
<keyword evidence="2" id="KW-0808">Transferase</keyword>
<accession>A0A9D4QA46</accession>
<dbReference type="Proteomes" id="UP000821837">
    <property type="component" value="Chromosome 11"/>
</dbReference>
<dbReference type="Pfam" id="PF00685">
    <property type="entry name" value="Sulfotransfer_1"/>
    <property type="match status" value="2"/>
</dbReference>
<dbReference type="EMBL" id="JABSTV010001247">
    <property type="protein sequence ID" value="KAH7972562.1"/>
    <property type="molecule type" value="Genomic_DNA"/>
</dbReference>
<gene>
    <name evidence="4" type="ORF">HPB52_013433</name>
</gene>